<dbReference type="Gene3D" id="2.60.40.1120">
    <property type="entry name" value="Carboxypeptidase-like, regulatory domain"/>
    <property type="match status" value="1"/>
</dbReference>
<dbReference type="OrthoDB" id="905020at2"/>
<evidence type="ECO:0000256" key="2">
    <source>
        <dbReference type="ARBA" id="ARBA00023136"/>
    </source>
</evidence>
<evidence type="ECO:0000256" key="1">
    <source>
        <dbReference type="ARBA" id="ARBA00004442"/>
    </source>
</evidence>
<comment type="caution">
    <text evidence="6">The sequence shown here is derived from an EMBL/GenBank/DDBJ whole genome shotgun (WGS) entry which is preliminary data.</text>
</comment>
<evidence type="ECO:0000259" key="5">
    <source>
        <dbReference type="Pfam" id="PF14905"/>
    </source>
</evidence>
<keyword evidence="3" id="KW-0998">Cell outer membrane</keyword>
<keyword evidence="2" id="KW-0472">Membrane</keyword>
<name>H1HK23_9BACT</name>
<dbReference type="Pfam" id="PF14905">
    <property type="entry name" value="OMP_b-brl_3"/>
    <property type="match status" value="1"/>
</dbReference>
<dbReference type="Proteomes" id="UP000003167">
    <property type="component" value="Unassembled WGS sequence"/>
</dbReference>
<sequence>MKIFLLATCLFLGVLSSASATPTIVGKVVNAQQQPLSLVNVVVLNPTDSAFIQGAVTDENGQFRIEVPRGQAYLLRLTSVEYEPLFKSVTSDDAGTLTLKARHYALKEVVVKADRPQYKVVTGGLSVDISNTILAHSGTATDVLRQLPRVNVENDGSVNVFSKGTPEIYINNKKVQDKSELEQLKSTDIKAIEVITSPGARYNATVKSVIRIKTMRAQGDGLSFRADNNVKYNTYWTGFQEDYLKYRHGGWEAFMDAYVFTFVSAQDPHLREEIQGSDNIVVDQHIRNMSRTWGLHAKWGTNYDFNSDNSLGFSYALTRYFYDKGYSIEGSQDIMKNGNPIGHIDHDYTSNELVGPNHEANAYYIGKLGKLGIDLNMTYLWNKNNENKLSKETSLQLHSQNVTTHHAQNNRLTAGKLLLSYPLWKGTINMGTELTSTYSKGEYRNDEGIVKSTSTEIKERNAAGFAEYQLTFGSLSANAGLRYEHVVSDYYEQGAWQKGPSRRYSDWFPSLSLAWHKGKWGLQGSYVYKTKRPSYGMLSNEVQYDNRYFYEGGNPYLRPEMVKSLSLMASYAWLSAEVGHEYTKDVMLWTATLYNGQDIGFSRNLNFDSFQYLYASVVASPKFGCYQPTYELNFSRQHLDAKGYGSGKNMNKPNFFFSLRNRFSFPHDFTVYVNFRHSFGEDYGFNHMSPTSNLGLQLMKQFCNKAWTVNLFVNDLLKTNEVKSYTYADRVNLSKYGYEYSRRVSLTVTYNFNTSQSKYKGTGAGNAERGRL</sequence>
<accession>H1HK23</accession>
<evidence type="ECO:0000256" key="4">
    <source>
        <dbReference type="SAM" id="SignalP"/>
    </source>
</evidence>
<organism evidence="6 7">
    <name type="scientific">Segatella maculosa OT 289</name>
    <dbReference type="NCBI Taxonomy" id="999422"/>
    <lineage>
        <taxon>Bacteria</taxon>
        <taxon>Pseudomonadati</taxon>
        <taxon>Bacteroidota</taxon>
        <taxon>Bacteroidia</taxon>
        <taxon>Bacteroidales</taxon>
        <taxon>Prevotellaceae</taxon>
        <taxon>Segatella</taxon>
    </lineage>
</organism>
<gene>
    <name evidence="6" type="ORF">HMPREF9944_00517</name>
</gene>
<dbReference type="GO" id="GO:0009279">
    <property type="term" value="C:cell outer membrane"/>
    <property type="evidence" value="ECO:0007669"/>
    <property type="project" value="UniProtKB-SubCell"/>
</dbReference>
<evidence type="ECO:0000256" key="3">
    <source>
        <dbReference type="ARBA" id="ARBA00023237"/>
    </source>
</evidence>
<dbReference type="SUPFAM" id="SSF49464">
    <property type="entry name" value="Carboxypeptidase regulatory domain-like"/>
    <property type="match status" value="1"/>
</dbReference>
<feature type="chain" id="PRO_5003550785" description="Outer membrane protein beta-barrel domain-containing protein" evidence="4">
    <location>
        <begin position="21"/>
        <end position="772"/>
    </location>
</feature>
<feature type="signal peptide" evidence="4">
    <location>
        <begin position="1"/>
        <end position="20"/>
    </location>
</feature>
<dbReference type="Gene3D" id="2.40.170.20">
    <property type="entry name" value="TonB-dependent receptor, beta-barrel domain"/>
    <property type="match status" value="1"/>
</dbReference>
<proteinExistence type="predicted"/>
<protein>
    <recommendedName>
        <fullName evidence="5">Outer membrane protein beta-barrel domain-containing protein</fullName>
    </recommendedName>
</protein>
<keyword evidence="7" id="KW-1185">Reference proteome</keyword>
<dbReference type="SUPFAM" id="SSF56935">
    <property type="entry name" value="Porins"/>
    <property type="match status" value="1"/>
</dbReference>
<dbReference type="STRING" id="999422.HMPREF9944_00517"/>
<evidence type="ECO:0000313" key="6">
    <source>
        <dbReference type="EMBL" id="EHO72924.1"/>
    </source>
</evidence>
<dbReference type="PATRIC" id="fig|999422.3.peg.516"/>
<comment type="subcellular location">
    <subcellularLocation>
        <location evidence="1">Cell outer membrane</location>
    </subcellularLocation>
</comment>
<evidence type="ECO:0000313" key="7">
    <source>
        <dbReference type="Proteomes" id="UP000003167"/>
    </source>
</evidence>
<dbReference type="EMBL" id="AGEK01000016">
    <property type="protein sequence ID" value="EHO72924.1"/>
    <property type="molecule type" value="Genomic_DNA"/>
</dbReference>
<dbReference type="AlphaFoldDB" id="H1HK23"/>
<dbReference type="InterPro" id="IPR036942">
    <property type="entry name" value="Beta-barrel_TonB_sf"/>
</dbReference>
<keyword evidence="4" id="KW-0732">Signal</keyword>
<dbReference type="RefSeq" id="WP_008564237.1">
    <property type="nucleotide sequence ID" value="NZ_JH594501.1"/>
</dbReference>
<dbReference type="HOGENOM" id="CLU_017617_3_0_10"/>
<dbReference type="InterPro" id="IPR008969">
    <property type="entry name" value="CarboxyPept-like_regulatory"/>
</dbReference>
<reference evidence="6 7" key="1">
    <citation type="submission" date="2011-12" db="EMBL/GenBank/DDBJ databases">
        <title>The Genome Sequence of Prevotella maculosa OT 289.</title>
        <authorList>
            <consortium name="The Broad Institute Genome Sequencing Platform"/>
            <person name="Earl A."/>
            <person name="Ward D."/>
            <person name="Feldgarden M."/>
            <person name="Gevers D."/>
            <person name="Izard J."/>
            <person name="Blanton J.M."/>
            <person name="Mathney J."/>
            <person name="Tanner A.C."/>
            <person name="Dewhirst F.E."/>
            <person name="Young S.K."/>
            <person name="Zeng Q."/>
            <person name="Gargeya S."/>
            <person name="Fitzgerald M."/>
            <person name="Haas B."/>
            <person name="Abouelleil A."/>
            <person name="Alvarado L."/>
            <person name="Arachchi H.M."/>
            <person name="Berlin A."/>
            <person name="Chapman S.B."/>
            <person name="Gearin G."/>
            <person name="Goldberg J."/>
            <person name="Griggs A."/>
            <person name="Gujja S."/>
            <person name="Hansen M."/>
            <person name="Heiman D."/>
            <person name="Howarth C."/>
            <person name="Larimer J."/>
            <person name="Lui A."/>
            <person name="MacDonald P.J.P."/>
            <person name="McCowen C."/>
            <person name="Montmayeur A."/>
            <person name="Murphy C."/>
            <person name="Neiman D."/>
            <person name="Pearson M."/>
            <person name="Priest M."/>
            <person name="Roberts A."/>
            <person name="Saif S."/>
            <person name="Shea T."/>
            <person name="Sisk P."/>
            <person name="Stolte C."/>
            <person name="Sykes S."/>
            <person name="Wortman J."/>
            <person name="Nusbaum C."/>
            <person name="Birren B."/>
        </authorList>
    </citation>
    <scope>NUCLEOTIDE SEQUENCE [LARGE SCALE GENOMIC DNA]</scope>
    <source>
        <strain evidence="6 7">OT 289</strain>
    </source>
</reference>
<dbReference type="InterPro" id="IPR041700">
    <property type="entry name" value="OMP_b-brl_3"/>
</dbReference>
<dbReference type="Pfam" id="PF13715">
    <property type="entry name" value="CarbopepD_reg_2"/>
    <property type="match status" value="1"/>
</dbReference>
<feature type="domain" description="Outer membrane protein beta-barrel" evidence="5">
    <location>
        <begin position="370"/>
        <end position="750"/>
    </location>
</feature>